<feature type="transmembrane region" description="Helical" evidence="1">
    <location>
        <begin position="147"/>
        <end position="172"/>
    </location>
</feature>
<dbReference type="RefSeq" id="WP_070049279.1">
    <property type="nucleotide sequence ID" value="NZ_CBCSDO010000004.1"/>
</dbReference>
<feature type="transmembrane region" description="Helical" evidence="1">
    <location>
        <begin position="82"/>
        <end position="100"/>
    </location>
</feature>
<feature type="transmembrane region" description="Helical" evidence="1">
    <location>
        <begin position="193"/>
        <end position="215"/>
    </location>
</feature>
<proteinExistence type="predicted"/>
<dbReference type="Proteomes" id="UP000242258">
    <property type="component" value="Unassembled WGS sequence"/>
</dbReference>
<evidence type="ECO:0008006" key="4">
    <source>
        <dbReference type="Google" id="ProtNLM"/>
    </source>
</evidence>
<dbReference type="EMBL" id="MKEK01000001">
    <property type="protein sequence ID" value="OEY69709.1"/>
    <property type="molecule type" value="Genomic_DNA"/>
</dbReference>
<keyword evidence="3" id="KW-1185">Reference proteome</keyword>
<keyword evidence="1" id="KW-1133">Transmembrane helix</keyword>
<name>A0A1E7Q6A4_9GAMM</name>
<reference evidence="3" key="1">
    <citation type="submission" date="2016-09" db="EMBL/GenBank/DDBJ databases">
        <authorList>
            <person name="Wan X."/>
            <person name="Hou S."/>
        </authorList>
    </citation>
    <scope>NUCLEOTIDE SEQUENCE [LARGE SCALE GENOMIC DNA]</scope>
    <source>
        <strain evidence="3">KH87</strain>
    </source>
</reference>
<feature type="transmembrane region" description="Helical" evidence="1">
    <location>
        <begin position="6"/>
        <end position="27"/>
    </location>
</feature>
<keyword evidence="1" id="KW-0812">Transmembrane</keyword>
<evidence type="ECO:0000256" key="1">
    <source>
        <dbReference type="SAM" id="Phobius"/>
    </source>
</evidence>
<evidence type="ECO:0000313" key="2">
    <source>
        <dbReference type="EMBL" id="OEY69709.1"/>
    </source>
</evidence>
<feature type="transmembrane region" description="Helical" evidence="1">
    <location>
        <begin position="121"/>
        <end position="141"/>
    </location>
</feature>
<gene>
    <name evidence="2" type="ORF">BI198_09160</name>
</gene>
<dbReference type="OrthoDB" id="7593375at2"/>
<organism evidence="2 3">
    <name type="scientific">Rheinheimera salexigens</name>
    <dbReference type="NCBI Taxonomy" id="1628148"/>
    <lineage>
        <taxon>Bacteria</taxon>
        <taxon>Pseudomonadati</taxon>
        <taxon>Pseudomonadota</taxon>
        <taxon>Gammaproteobacteria</taxon>
        <taxon>Chromatiales</taxon>
        <taxon>Chromatiaceae</taxon>
        <taxon>Rheinheimera</taxon>
    </lineage>
</organism>
<dbReference type="AlphaFoldDB" id="A0A1E7Q6A4"/>
<sequence length="219" mass="24413">MISVLLVAHIAVLGYWLGSELVINNTFRYVSWSQGMPFNERNRLMVHLMNVDQHVRYALVLQLGLGFALGALYGFIPGGETTAWAFLAFMLAWLVFVEVIHHVRFSPVGTTLALIDRVSRYVLILILLGTGIYNLVSATAMPSWLSWKLICFAGVVSSGVGIRIALIKYFAIWQNIEQEGSTPSNEKALKSSYVKATSVLVVLWVFISLIVYLSVFKPV</sequence>
<dbReference type="STRING" id="1628148.BI198_09160"/>
<protein>
    <recommendedName>
        <fullName evidence="4">Copper resistance protein D domain-containing protein</fullName>
    </recommendedName>
</protein>
<keyword evidence="1" id="KW-0472">Membrane</keyword>
<comment type="caution">
    <text evidence="2">The sequence shown here is derived from an EMBL/GenBank/DDBJ whole genome shotgun (WGS) entry which is preliminary data.</text>
</comment>
<feature type="transmembrane region" description="Helical" evidence="1">
    <location>
        <begin position="57"/>
        <end position="76"/>
    </location>
</feature>
<accession>A0A1E7Q6A4</accession>
<evidence type="ECO:0000313" key="3">
    <source>
        <dbReference type="Proteomes" id="UP000242258"/>
    </source>
</evidence>